<accession>A0ACC1L2Q5</accession>
<keyword evidence="2" id="KW-1185">Reference proteome</keyword>
<protein>
    <submittedName>
        <fullName evidence="1">Uncharacterized protein</fullName>
    </submittedName>
</protein>
<sequence>MLLAAAVGSTRAHTHIHNIVVEGKPQESGKCIRPYMDGFFLPVRGVGGSNVLCRAMSDDGGSTESCPVKAGSTIALEYHLDMNHASQPIDPGHKGPCIAWLSPLAANGKGDVWVKIGEKGYDPATKRWCIDDLNASNGMMNVTIPADIADGEYLLRGEIIALHQAHIPDMVEFYANCVHIKVYGGGSNQLPPGVAIPGVYKKDDPGILFNIYNGYRNYPIPGPPVYTPPRKDSGSGGGSSRADDPTPTGEVVVVIDPTPTDSGGKSSGKSNNKSNNKSSSNGKG</sequence>
<evidence type="ECO:0000313" key="1">
    <source>
        <dbReference type="EMBL" id="KAJ2799698.1"/>
    </source>
</evidence>
<evidence type="ECO:0000313" key="2">
    <source>
        <dbReference type="Proteomes" id="UP001140087"/>
    </source>
</evidence>
<reference evidence="1" key="1">
    <citation type="submission" date="2022-07" db="EMBL/GenBank/DDBJ databases">
        <title>Phylogenomic reconstructions and comparative analyses of Kickxellomycotina fungi.</title>
        <authorList>
            <person name="Reynolds N.K."/>
            <person name="Stajich J.E."/>
            <person name="Barry K."/>
            <person name="Grigoriev I.V."/>
            <person name="Crous P."/>
            <person name="Smith M.E."/>
        </authorList>
    </citation>
    <scope>NUCLEOTIDE SEQUENCE</scope>
    <source>
        <strain evidence="1">BCRC 34780</strain>
    </source>
</reference>
<name>A0ACC1L2Q5_9FUNG</name>
<gene>
    <name evidence="1" type="ORF">H4R21_003456</name>
</gene>
<dbReference type="EMBL" id="JANBUN010001097">
    <property type="protein sequence ID" value="KAJ2799698.1"/>
    <property type="molecule type" value="Genomic_DNA"/>
</dbReference>
<feature type="non-terminal residue" evidence="1">
    <location>
        <position position="284"/>
    </location>
</feature>
<comment type="caution">
    <text evidence="1">The sequence shown here is derived from an EMBL/GenBank/DDBJ whole genome shotgun (WGS) entry which is preliminary data.</text>
</comment>
<proteinExistence type="predicted"/>
<organism evidence="1 2">
    <name type="scientific">Coemansia helicoidea</name>
    <dbReference type="NCBI Taxonomy" id="1286919"/>
    <lineage>
        <taxon>Eukaryota</taxon>
        <taxon>Fungi</taxon>
        <taxon>Fungi incertae sedis</taxon>
        <taxon>Zoopagomycota</taxon>
        <taxon>Kickxellomycotina</taxon>
        <taxon>Kickxellomycetes</taxon>
        <taxon>Kickxellales</taxon>
        <taxon>Kickxellaceae</taxon>
        <taxon>Coemansia</taxon>
    </lineage>
</organism>
<dbReference type="Proteomes" id="UP001140087">
    <property type="component" value="Unassembled WGS sequence"/>
</dbReference>